<dbReference type="Gene3D" id="1.10.60.20">
    <property type="entry name" value="Ribosomal protein S17e-like"/>
    <property type="match status" value="1"/>
</dbReference>
<dbReference type="EMBL" id="CAADRP010002018">
    <property type="protein sequence ID" value="VFU59046.1"/>
    <property type="molecule type" value="Genomic_DNA"/>
</dbReference>
<evidence type="ECO:0000256" key="1">
    <source>
        <dbReference type="ARBA" id="ARBA00010444"/>
    </source>
</evidence>
<dbReference type="InterPro" id="IPR036401">
    <property type="entry name" value="Ribosomal_eS17_sf"/>
</dbReference>
<sequence length="70" mass="8102">MGRVRTKTLKKSSRQVIERYYSKMTLDFHTNKKILEEVALLCQIVYSAASAASNFTNCDLIYRTQSIFYG</sequence>
<evidence type="ECO:0000256" key="2">
    <source>
        <dbReference type="ARBA" id="ARBA00022980"/>
    </source>
</evidence>
<accession>A0A6N2MX93</accession>
<dbReference type="PANTHER" id="PTHR10732">
    <property type="entry name" value="40S RIBOSOMAL PROTEIN S17"/>
    <property type="match status" value="1"/>
</dbReference>
<dbReference type="Pfam" id="PF00833">
    <property type="entry name" value="Ribosomal_S17e"/>
    <property type="match status" value="1"/>
</dbReference>
<organism evidence="4">
    <name type="scientific">Salix viminalis</name>
    <name type="common">Common osier</name>
    <name type="synonym">Basket willow</name>
    <dbReference type="NCBI Taxonomy" id="40686"/>
    <lineage>
        <taxon>Eukaryota</taxon>
        <taxon>Viridiplantae</taxon>
        <taxon>Streptophyta</taxon>
        <taxon>Embryophyta</taxon>
        <taxon>Tracheophyta</taxon>
        <taxon>Spermatophyta</taxon>
        <taxon>Magnoliopsida</taxon>
        <taxon>eudicotyledons</taxon>
        <taxon>Gunneridae</taxon>
        <taxon>Pentapetalae</taxon>
        <taxon>rosids</taxon>
        <taxon>fabids</taxon>
        <taxon>Malpighiales</taxon>
        <taxon>Salicaceae</taxon>
        <taxon>Saliceae</taxon>
        <taxon>Salix</taxon>
    </lineage>
</organism>
<dbReference type="GO" id="GO:1990904">
    <property type="term" value="C:ribonucleoprotein complex"/>
    <property type="evidence" value="ECO:0007669"/>
    <property type="project" value="UniProtKB-KW"/>
</dbReference>
<proteinExistence type="inferred from homology"/>
<dbReference type="GO" id="GO:0006412">
    <property type="term" value="P:translation"/>
    <property type="evidence" value="ECO:0007669"/>
    <property type="project" value="InterPro"/>
</dbReference>
<comment type="similarity">
    <text evidence="1">Belongs to the eukaryotic ribosomal protein eS17 family.</text>
</comment>
<dbReference type="InterPro" id="IPR001210">
    <property type="entry name" value="Ribosomal_eS17"/>
</dbReference>
<dbReference type="AlphaFoldDB" id="A0A6N2MX93"/>
<evidence type="ECO:0000313" key="4">
    <source>
        <dbReference type="EMBL" id="VFU59046.1"/>
    </source>
</evidence>
<evidence type="ECO:0000256" key="3">
    <source>
        <dbReference type="ARBA" id="ARBA00023274"/>
    </source>
</evidence>
<dbReference type="SUPFAM" id="SSF116820">
    <property type="entry name" value="Rps17e-like"/>
    <property type="match status" value="1"/>
</dbReference>
<keyword evidence="2" id="KW-0689">Ribosomal protein</keyword>
<protein>
    <submittedName>
        <fullName evidence="4">Uncharacterized protein</fullName>
    </submittedName>
</protein>
<keyword evidence="3" id="KW-0687">Ribonucleoprotein</keyword>
<dbReference type="PANTHER" id="PTHR10732:SF0">
    <property type="entry name" value="40S RIBOSOMAL PROTEIN S17"/>
    <property type="match status" value="1"/>
</dbReference>
<name>A0A6N2MX93_SALVM</name>
<dbReference type="GO" id="GO:0003735">
    <property type="term" value="F:structural constituent of ribosome"/>
    <property type="evidence" value="ECO:0007669"/>
    <property type="project" value="InterPro"/>
</dbReference>
<dbReference type="GO" id="GO:0005840">
    <property type="term" value="C:ribosome"/>
    <property type="evidence" value="ECO:0007669"/>
    <property type="project" value="UniProtKB-KW"/>
</dbReference>
<reference evidence="4" key="1">
    <citation type="submission" date="2019-03" db="EMBL/GenBank/DDBJ databases">
        <authorList>
            <person name="Mank J."/>
            <person name="Almeida P."/>
        </authorList>
    </citation>
    <scope>NUCLEOTIDE SEQUENCE</scope>
    <source>
        <strain evidence="4">78183</strain>
    </source>
</reference>
<gene>
    <name evidence="4" type="ORF">SVIM_LOCUS432875</name>
</gene>